<gene>
    <name evidence="3" type="ORF">CR513_16811</name>
</gene>
<sequence>MQAVTSPHKRSEEARLIEEITKRQEEVEKRHKEELKRAEELKEQLESLWDVGGHSNPPLPRVPCGLPFSEQTDSTLIPPQFKELVVDPFDSS</sequence>
<dbReference type="EMBL" id="QJKJ01003079">
    <property type="protein sequence ID" value="RDY00055.1"/>
    <property type="molecule type" value="Genomic_DNA"/>
</dbReference>
<feature type="non-terminal residue" evidence="3">
    <location>
        <position position="1"/>
    </location>
</feature>
<keyword evidence="1" id="KW-0175">Coiled coil</keyword>
<dbReference type="AlphaFoldDB" id="A0A371HBD3"/>
<evidence type="ECO:0000256" key="2">
    <source>
        <dbReference type="SAM" id="MobiDB-lite"/>
    </source>
</evidence>
<evidence type="ECO:0000313" key="4">
    <source>
        <dbReference type="Proteomes" id="UP000257109"/>
    </source>
</evidence>
<evidence type="ECO:0000313" key="3">
    <source>
        <dbReference type="EMBL" id="RDY00055.1"/>
    </source>
</evidence>
<organism evidence="3 4">
    <name type="scientific">Mucuna pruriens</name>
    <name type="common">Velvet bean</name>
    <name type="synonym">Dolichos pruriens</name>
    <dbReference type="NCBI Taxonomy" id="157652"/>
    <lineage>
        <taxon>Eukaryota</taxon>
        <taxon>Viridiplantae</taxon>
        <taxon>Streptophyta</taxon>
        <taxon>Embryophyta</taxon>
        <taxon>Tracheophyta</taxon>
        <taxon>Spermatophyta</taxon>
        <taxon>Magnoliopsida</taxon>
        <taxon>eudicotyledons</taxon>
        <taxon>Gunneridae</taxon>
        <taxon>Pentapetalae</taxon>
        <taxon>rosids</taxon>
        <taxon>fabids</taxon>
        <taxon>Fabales</taxon>
        <taxon>Fabaceae</taxon>
        <taxon>Papilionoideae</taxon>
        <taxon>50 kb inversion clade</taxon>
        <taxon>NPAAA clade</taxon>
        <taxon>indigoferoid/millettioid clade</taxon>
        <taxon>Phaseoleae</taxon>
        <taxon>Mucuna</taxon>
    </lineage>
</organism>
<dbReference type="Proteomes" id="UP000257109">
    <property type="component" value="Unassembled WGS sequence"/>
</dbReference>
<feature type="coiled-coil region" evidence="1">
    <location>
        <begin position="17"/>
        <end position="48"/>
    </location>
</feature>
<feature type="region of interest" description="Disordered" evidence="2">
    <location>
        <begin position="50"/>
        <end position="74"/>
    </location>
</feature>
<comment type="caution">
    <text evidence="3">The sequence shown here is derived from an EMBL/GenBank/DDBJ whole genome shotgun (WGS) entry which is preliminary data.</text>
</comment>
<reference evidence="3" key="1">
    <citation type="submission" date="2018-05" db="EMBL/GenBank/DDBJ databases">
        <title>Draft genome of Mucuna pruriens seed.</title>
        <authorList>
            <person name="Nnadi N.E."/>
            <person name="Vos R."/>
            <person name="Hasami M.H."/>
            <person name="Devisetty U.K."/>
            <person name="Aguiy J.C."/>
        </authorList>
    </citation>
    <scope>NUCLEOTIDE SEQUENCE [LARGE SCALE GENOMIC DNA]</scope>
    <source>
        <strain evidence="3">JCA_2017</strain>
    </source>
</reference>
<proteinExistence type="predicted"/>
<name>A0A371HBD3_MUCPR</name>
<keyword evidence="4" id="KW-1185">Reference proteome</keyword>
<protein>
    <submittedName>
        <fullName evidence="3">Uncharacterized protein</fullName>
    </submittedName>
</protein>
<evidence type="ECO:0000256" key="1">
    <source>
        <dbReference type="SAM" id="Coils"/>
    </source>
</evidence>
<accession>A0A371HBD3</accession>